<evidence type="ECO:0000313" key="3">
    <source>
        <dbReference type="Proteomes" id="UP001159641"/>
    </source>
</evidence>
<protein>
    <submittedName>
        <fullName evidence="2">Uncharacterized protein</fullName>
    </submittedName>
</protein>
<dbReference type="AlphaFoldDB" id="A0AB34HDC6"/>
<comment type="caution">
    <text evidence="2">The sequence shown here is derived from an EMBL/GenBank/DDBJ whole genome shotgun (WGS) entry which is preliminary data.</text>
</comment>
<evidence type="ECO:0000313" key="2">
    <source>
        <dbReference type="EMBL" id="KAJ8790203.1"/>
    </source>
</evidence>
<dbReference type="Proteomes" id="UP001159641">
    <property type="component" value="Unassembled WGS sequence"/>
</dbReference>
<evidence type="ECO:0000256" key="1">
    <source>
        <dbReference type="SAM" id="MobiDB-lite"/>
    </source>
</evidence>
<feature type="compositionally biased region" description="Pro residues" evidence="1">
    <location>
        <begin position="155"/>
        <end position="170"/>
    </location>
</feature>
<keyword evidence="3" id="KW-1185">Reference proteome</keyword>
<feature type="region of interest" description="Disordered" evidence="1">
    <location>
        <begin position="37"/>
        <end position="185"/>
    </location>
</feature>
<organism evidence="2 3">
    <name type="scientific">Eschrichtius robustus</name>
    <name type="common">California gray whale</name>
    <name type="synonym">Eschrichtius gibbosus</name>
    <dbReference type="NCBI Taxonomy" id="9764"/>
    <lineage>
        <taxon>Eukaryota</taxon>
        <taxon>Metazoa</taxon>
        <taxon>Chordata</taxon>
        <taxon>Craniata</taxon>
        <taxon>Vertebrata</taxon>
        <taxon>Euteleostomi</taxon>
        <taxon>Mammalia</taxon>
        <taxon>Eutheria</taxon>
        <taxon>Laurasiatheria</taxon>
        <taxon>Artiodactyla</taxon>
        <taxon>Whippomorpha</taxon>
        <taxon>Cetacea</taxon>
        <taxon>Mysticeti</taxon>
        <taxon>Eschrichtiidae</taxon>
        <taxon>Eschrichtius</taxon>
    </lineage>
</organism>
<accession>A0AB34HDC6</accession>
<reference evidence="2 3" key="1">
    <citation type="submission" date="2022-11" db="EMBL/GenBank/DDBJ databases">
        <title>Whole genome sequence of Eschrichtius robustus ER-17-0199.</title>
        <authorList>
            <person name="Bruniche-Olsen A."/>
            <person name="Black A.N."/>
            <person name="Fields C.J."/>
            <person name="Walden K."/>
            <person name="Dewoody J.A."/>
        </authorList>
    </citation>
    <scope>NUCLEOTIDE SEQUENCE [LARGE SCALE GENOMIC DNA]</scope>
    <source>
        <strain evidence="2">ER-17-0199</strain>
        <tissue evidence="2">Blubber</tissue>
    </source>
</reference>
<name>A0AB34HDC6_ESCRO</name>
<gene>
    <name evidence="2" type="ORF">J1605_004670</name>
</gene>
<feature type="compositionally biased region" description="Basic residues" evidence="1">
    <location>
        <begin position="108"/>
        <end position="120"/>
    </location>
</feature>
<sequence length="185" mass="19667">MSNAKNQAYILPIFVSQRLAIVDAQVLDKDRGTELKVEKHLGPPPSINQARVTLRDSPGGVGYLTPGRPHPAHRKAGSVQRSPWRRRGGADASRPPSRSRLGCNSPRLPHRKRPRARAGRQPRVPHAGRGRRAGPPPPGGARGPGGAAVPSGERWPPPPRPPGSFPPRPPAALGDASPITARGEP</sequence>
<proteinExistence type="predicted"/>
<dbReference type="EMBL" id="JAIQCJ010001364">
    <property type="protein sequence ID" value="KAJ8790203.1"/>
    <property type="molecule type" value="Genomic_DNA"/>
</dbReference>